<reference evidence="2 3" key="2">
    <citation type="submission" date="2017-08" db="EMBL/GenBank/DDBJ databases">
        <authorList>
            <person name="de Groot N.N."/>
        </authorList>
    </citation>
    <scope>NUCLEOTIDE SEQUENCE [LARGE SCALE GENOMIC DNA]</scope>
    <source>
        <strain evidence="2">Orrdi1</strain>
    </source>
</reference>
<keyword evidence="3" id="KW-1185">Reference proteome</keyword>
<sequence>MRADDTDPYRTVASYDSVMLAHMAAGRLQAEGLDANIADANYVSANWLMANALGGVKIRVPAPQAAAAREILARLDAGDYALESADTTQASEPAAGIACPACQGAAEPYHGWRWRLSMLLVHAAQLPVPPGDQNVWRCTACGNRWRAD</sequence>
<proteinExistence type="predicted"/>
<accession>A0A1C3JYR3</accession>
<dbReference type="EMBL" id="LT907988">
    <property type="protein sequence ID" value="SOE49834.1"/>
    <property type="molecule type" value="Genomic_DNA"/>
</dbReference>
<dbReference type="SUPFAM" id="SSF54913">
    <property type="entry name" value="GlnB-like"/>
    <property type="match status" value="1"/>
</dbReference>
<dbReference type="AlphaFoldDB" id="A0A1C3JYR3"/>
<evidence type="ECO:0000313" key="2">
    <source>
        <dbReference type="EMBL" id="SOE49834.1"/>
    </source>
</evidence>
<reference evidence="1 3" key="1">
    <citation type="submission" date="2016-06" db="EMBL/GenBank/DDBJ databases">
        <authorList>
            <person name="Kjaerup R.B."/>
            <person name="Dalgaard T.S."/>
            <person name="Juul-Madsen H.R."/>
        </authorList>
    </citation>
    <scope>NUCLEOTIDE SEQUENCE [LARGE SCALE GENOMIC DNA]</scope>
    <source>
        <strain evidence="1">Orrdi1</strain>
    </source>
</reference>
<evidence type="ECO:0000313" key="1">
    <source>
        <dbReference type="EMBL" id="SBT24298.1"/>
    </source>
</evidence>
<dbReference type="EMBL" id="FLRC01000007">
    <property type="protein sequence ID" value="SBT24298.1"/>
    <property type="molecule type" value="Genomic_DNA"/>
</dbReference>
<organism evidence="1 3">
    <name type="scientific">Orrella dioscoreae</name>
    <dbReference type="NCBI Taxonomy" id="1851544"/>
    <lineage>
        <taxon>Bacteria</taxon>
        <taxon>Pseudomonadati</taxon>
        <taxon>Pseudomonadota</taxon>
        <taxon>Betaproteobacteria</taxon>
        <taxon>Burkholderiales</taxon>
        <taxon>Alcaligenaceae</taxon>
        <taxon>Orrella</taxon>
    </lineage>
</organism>
<protein>
    <submittedName>
        <fullName evidence="1">Uncharacterized protein</fullName>
    </submittedName>
</protein>
<dbReference type="STRING" id="1851544.ODI_00500"/>
<dbReference type="InterPro" id="IPR011322">
    <property type="entry name" value="N-reg_PII-like_a/b"/>
</dbReference>
<dbReference type="RefSeq" id="WP_067750291.1">
    <property type="nucleotide sequence ID" value="NZ_LT907988.1"/>
</dbReference>
<gene>
    <name evidence="1" type="ORF">ODI_00500</name>
    <name evidence="2" type="ORF">ODI_R2337</name>
</gene>
<name>A0A1C3JYR3_9BURK</name>
<dbReference type="OrthoDB" id="8683631at2"/>
<evidence type="ECO:0000313" key="3">
    <source>
        <dbReference type="Proteomes" id="UP000078558"/>
    </source>
</evidence>
<dbReference type="Proteomes" id="UP000078558">
    <property type="component" value="Chromosome I"/>
</dbReference>
<dbReference type="KEGG" id="odi:ODI_R2337"/>